<evidence type="ECO:0000256" key="10">
    <source>
        <dbReference type="RuleBase" id="RU364125"/>
    </source>
</evidence>
<evidence type="ECO:0000256" key="9">
    <source>
        <dbReference type="ARBA" id="ARBA00023136"/>
    </source>
</evidence>
<dbReference type="GO" id="GO:0006935">
    <property type="term" value="P:chemotaxis"/>
    <property type="evidence" value="ECO:0007669"/>
    <property type="project" value="UniProtKB-KW"/>
</dbReference>
<evidence type="ECO:0000256" key="2">
    <source>
        <dbReference type="ARBA" id="ARBA00004162"/>
    </source>
</evidence>
<evidence type="ECO:0000256" key="6">
    <source>
        <dbReference type="ARBA" id="ARBA00022692"/>
    </source>
</evidence>
<keyword evidence="12" id="KW-0282">Flagellum</keyword>
<name>C8RX61_9RHOB</name>
<dbReference type="STRING" id="371731.Rsw2DRAFT_0389"/>
<keyword evidence="12" id="KW-0969">Cilium</keyword>
<evidence type="ECO:0000256" key="5">
    <source>
        <dbReference type="ARBA" id="ARBA00022500"/>
    </source>
</evidence>
<dbReference type="OrthoDB" id="7864548at2"/>
<evidence type="ECO:0000256" key="1">
    <source>
        <dbReference type="ARBA" id="ARBA00002254"/>
    </source>
</evidence>
<dbReference type="Proteomes" id="UP000010121">
    <property type="component" value="Unassembled WGS sequence"/>
</dbReference>
<accession>C8RX61</accession>
<keyword evidence="4" id="KW-1003">Cell membrane</keyword>
<evidence type="ECO:0000256" key="3">
    <source>
        <dbReference type="ARBA" id="ARBA00008281"/>
    </source>
</evidence>
<keyword evidence="13" id="KW-1185">Reference proteome</keyword>
<dbReference type="InterPro" id="IPR005503">
    <property type="entry name" value="FliL"/>
</dbReference>
<keyword evidence="12" id="KW-0966">Cell projection</keyword>
<dbReference type="AlphaFoldDB" id="C8RX61"/>
<comment type="caution">
    <text evidence="12">The sequence shown here is derived from an EMBL/GenBank/DDBJ whole genome shotgun (WGS) entry which is preliminary data.</text>
</comment>
<evidence type="ECO:0000256" key="4">
    <source>
        <dbReference type="ARBA" id="ARBA00022475"/>
    </source>
</evidence>
<dbReference type="EMBL" id="ACYY01000002">
    <property type="protein sequence ID" value="EEW26586.1"/>
    <property type="molecule type" value="Genomic_DNA"/>
</dbReference>
<comment type="function">
    <text evidence="1 10">Controls the rotational direction of flagella during chemotaxis.</text>
</comment>
<evidence type="ECO:0000256" key="11">
    <source>
        <dbReference type="SAM" id="MobiDB-lite"/>
    </source>
</evidence>
<dbReference type="eggNOG" id="ENOG50316FU">
    <property type="taxonomic scope" value="Bacteria"/>
</dbReference>
<keyword evidence="7 10" id="KW-0283">Flagellar rotation</keyword>
<evidence type="ECO:0000313" key="13">
    <source>
        <dbReference type="Proteomes" id="UP000010121"/>
    </source>
</evidence>
<keyword evidence="5 10" id="KW-0145">Chemotaxis</keyword>
<dbReference type="GO" id="GO:0005886">
    <property type="term" value="C:plasma membrane"/>
    <property type="evidence" value="ECO:0007669"/>
    <property type="project" value="UniProtKB-SubCell"/>
</dbReference>
<evidence type="ECO:0000256" key="7">
    <source>
        <dbReference type="ARBA" id="ARBA00022779"/>
    </source>
</evidence>
<dbReference type="GO" id="GO:0009425">
    <property type="term" value="C:bacterial-type flagellum basal body"/>
    <property type="evidence" value="ECO:0007669"/>
    <property type="project" value="InterPro"/>
</dbReference>
<comment type="subcellular location">
    <subcellularLocation>
        <location evidence="10">Cell inner membrane</location>
    </subcellularLocation>
    <subcellularLocation>
        <location evidence="2">Cell membrane</location>
        <topology evidence="2">Single-pass membrane protein</topology>
    </subcellularLocation>
</comment>
<dbReference type="GO" id="GO:0071973">
    <property type="term" value="P:bacterial-type flagellum-dependent cell motility"/>
    <property type="evidence" value="ECO:0007669"/>
    <property type="project" value="InterPro"/>
</dbReference>
<keyword evidence="8" id="KW-1133">Transmembrane helix</keyword>
<dbReference type="RefSeq" id="WP_008027502.1">
    <property type="nucleotide sequence ID" value="NZ_ACYY01000002.1"/>
</dbReference>
<evidence type="ECO:0000313" key="12">
    <source>
        <dbReference type="EMBL" id="EEW26586.1"/>
    </source>
</evidence>
<keyword evidence="10" id="KW-0997">Cell inner membrane</keyword>
<comment type="similarity">
    <text evidence="3 10">Belongs to the FliL family.</text>
</comment>
<feature type="region of interest" description="Disordered" evidence="11">
    <location>
        <begin position="30"/>
        <end position="53"/>
    </location>
</feature>
<organism evidence="12 13">
    <name type="scientific">Rhodobacter ferrooxidans</name>
    <dbReference type="NCBI Taxonomy" id="371731"/>
    <lineage>
        <taxon>Bacteria</taxon>
        <taxon>Pseudomonadati</taxon>
        <taxon>Pseudomonadota</taxon>
        <taxon>Alphaproteobacteria</taxon>
        <taxon>Rhodobacterales</taxon>
        <taxon>Rhodobacter group</taxon>
        <taxon>Rhodobacter</taxon>
    </lineage>
</organism>
<proteinExistence type="inferred from homology"/>
<dbReference type="Pfam" id="PF03748">
    <property type="entry name" value="FliL"/>
    <property type="match status" value="1"/>
</dbReference>
<protein>
    <recommendedName>
        <fullName evidence="10">Flagellar protein FliL</fullName>
    </recommendedName>
</protein>
<gene>
    <name evidence="12" type="ORF">Rsw2DRAFT_0389</name>
</gene>
<keyword evidence="9 10" id="KW-0472">Membrane</keyword>
<sequence>MGKLVPILLAVIGLAVGGGAGIFLRPAPEAPSPEAAADPHAVATPSGEEVPPEAQPEYVKLSNQFIVPIVADGRVNAMVIMALSVEVTPGSTEAVYAKEPKLRDAFLQVLFDHANAGGFRGSFTDGANLTLLRKALLEVAQSTMGDMVTDVLIADIARQDA</sequence>
<evidence type="ECO:0000256" key="8">
    <source>
        <dbReference type="ARBA" id="ARBA00022989"/>
    </source>
</evidence>
<reference evidence="12 13" key="1">
    <citation type="submission" date="2009-08" db="EMBL/GenBank/DDBJ databases">
        <title>The draft genome of Rhodobacter sp. SW2.</title>
        <authorList>
            <consortium name="US DOE Joint Genome Institute (JGI-PGF)"/>
            <person name="Lucas S."/>
            <person name="Copeland A."/>
            <person name="Lapidus A."/>
            <person name="Glavina del Rio T."/>
            <person name="Tice H."/>
            <person name="Bruce D."/>
            <person name="Goodwin L."/>
            <person name="Pitluck S."/>
            <person name="Larimer F."/>
            <person name="Land M.L."/>
            <person name="Hauser L."/>
            <person name="Emerson D."/>
        </authorList>
    </citation>
    <scope>NUCLEOTIDE SEQUENCE [LARGE SCALE GENOMIC DNA]</scope>
    <source>
        <strain evidence="12 13">SW2</strain>
    </source>
</reference>
<keyword evidence="6" id="KW-0812">Transmembrane</keyword>